<proteinExistence type="predicted"/>
<dbReference type="InterPro" id="IPR001387">
    <property type="entry name" value="Cro/C1-type_HTH"/>
</dbReference>
<sequence length="279" mass="31614">MSYSVERARQELGQRLRELRKTAGLTGAHLAERLGWSQPKISKIETGRQAPSEAEIAEWANACGRDDAVAALNARLSDLESMYVEWKLQLRGGFDGIQKRIAHEEKECSLFRIYEPMIVPGLLQTPDYAGAVFQSASRMDRTPLGAEEAVRERMRRQEVLYTHKKRFHFVMGESALRYWRGGREVMLGQVDRLISASRLSNVSIGILPFSACLPYLPLHGFWIKDEDRVVVETVSAELNLGHESEVATYERAFRAVAESARYGRDARVILDRISEDLTS</sequence>
<dbReference type="Pfam" id="PF19054">
    <property type="entry name" value="DUF5753"/>
    <property type="match status" value="1"/>
</dbReference>
<dbReference type="RefSeq" id="WP_184074611.1">
    <property type="nucleotide sequence ID" value="NZ_JACHDS010000001.1"/>
</dbReference>
<dbReference type="CDD" id="cd00093">
    <property type="entry name" value="HTH_XRE"/>
    <property type="match status" value="1"/>
</dbReference>
<dbReference type="Proteomes" id="UP000546642">
    <property type="component" value="Unassembled WGS sequence"/>
</dbReference>
<dbReference type="AlphaFoldDB" id="A0A7X0D531"/>
<dbReference type="InterPro" id="IPR010982">
    <property type="entry name" value="Lambda_DNA-bd_dom_sf"/>
</dbReference>
<evidence type="ECO:0000259" key="1">
    <source>
        <dbReference type="PROSITE" id="PS50943"/>
    </source>
</evidence>
<gene>
    <name evidence="2" type="ORF">HNR23_001381</name>
</gene>
<name>A0A7X0D531_9ACTN</name>
<evidence type="ECO:0000313" key="2">
    <source>
        <dbReference type="EMBL" id="MBB6171321.1"/>
    </source>
</evidence>
<feature type="domain" description="HTH cro/C1-type" evidence="1">
    <location>
        <begin position="16"/>
        <end position="72"/>
    </location>
</feature>
<dbReference type="Gene3D" id="1.10.260.40">
    <property type="entry name" value="lambda repressor-like DNA-binding domains"/>
    <property type="match status" value="1"/>
</dbReference>
<dbReference type="EMBL" id="JACHDS010000001">
    <property type="protein sequence ID" value="MBB6171321.1"/>
    <property type="molecule type" value="Genomic_DNA"/>
</dbReference>
<comment type="caution">
    <text evidence="2">The sequence shown here is derived from an EMBL/GenBank/DDBJ whole genome shotgun (WGS) entry which is preliminary data.</text>
</comment>
<accession>A0A7X0D531</accession>
<dbReference type="GO" id="GO:0003677">
    <property type="term" value="F:DNA binding"/>
    <property type="evidence" value="ECO:0007669"/>
    <property type="project" value="InterPro"/>
</dbReference>
<evidence type="ECO:0000313" key="3">
    <source>
        <dbReference type="Proteomes" id="UP000546642"/>
    </source>
</evidence>
<dbReference type="InterPro" id="IPR043917">
    <property type="entry name" value="DUF5753"/>
</dbReference>
<keyword evidence="3" id="KW-1185">Reference proteome</keyword>
<reference evidence="2 3" key="1">
    <citation type="submission" date="2020-08" db="EMBL/GenBank/DDBJ databases">
        <title>Sequencing the genomes of 1000 actinobacteria strains.</title>
        <authorList>
            <person name="Klenk H.-P."/>
        </authorList>
    </citation>
    <scope>NUCLEOTIDE SEQUENCE [LARGE SCALE GENOMIC DNA]</scope>
    <source>
        <strain evidence="2 3">DSM 46659</strain>
    </source>
</reference>
<dbReference type="Pfam" id="PF13560">
    <property type="entry name" value="HTH_31"/>
    <property type="match status" value="1"/>
</dbReference>
<dbReference type="SMART" id="SM00530">
    <property type="entry name" value="HTH_XRE"/>
    <property type="match status" value="1"/>
</dbReference>
<organism evidence="2 3">
    <name type="scientific">Nocardiopsis mwathae</name>
    <dbReference type="NCBI Taxonomy" id="1472723"/>
    <lineage>
        <taxon>Bacteria</taxon>
        <taxon>Bacillati</taxon>
        <taxon>Actinomycetota</taxon>
        <taxon>Actinomycetes</taxon>
        <taxon>Streptosporangiales</taxon>
        <taxon>Nocardiopsidaceae</taxon>
        <taxon>Nocardiopsis</taxon>
    </lineage>
</organism>
<protein>
    <submittedName>
        <fullName evidence="2">Transcriptional regulator with XRE-family HTH domain</fullName>
    </submittedName>
</protein>
<dbReference type="SUPFAM" id="SSF47413">
    <property type="entry name" value="lambda repressor-like DNA-binding domains"/>
    <property type="match status" value="1"/>
</dbReference>
<dbReference type="PROSITE" id="PS50943">
    <property type="entry name" value="HTH_CROC1"/>
    <property type="match status" value="1"/>
</dbReference>